<organism evidence="1 2">
    <name type="scientific">Heliorestis convoluta</name>
    <dbReference type="NCBI Taxonomy" id="356322"/>
    <lineage>
        <taxon>Bacteria</taxon>
        <taxon>Bacillati</taxon>
        <taxon>Bacillota</taxon>
        <taxon>Clostridia</taxon>
        <taxon>Eubacteriales</taxon>
        <taxon>Heliobacteriaceae</taxon>
        <taxon>Heliorestis</taxon>
    </lineage>
</organism>
<sequence>MVEQSGAIYPHRAARTQAETMRTLHRQREAEVEVATTKESA</sequence>
<reference evidence="2" key="1">
    <citation type="submission" date="2019-11" db="EMBL/GenBank/DDBJ databases">
        <title>Genome sequence of Heliorestis convoluta strain HH, an alkaliphilic and minimalistic phototrophic bacterium from a soda lake in Egypt.</title>
        <authorList>
            <person name="Dewey E.D."/>
            <person name="Stokes L.M."/>
            <person name="Burchell B.M."/>
            <person name="Shaffer K.N."/>
            <person name="Huntington A.M."/>
            <person name="Baker J.M."/>
            <person name="Nadendla S."/>
            <person name="Giglio M.G."/>
            <person name="Touchman J.W."/>
            <person name="Blankenship R.E."/>
            <person name="Madigan M.T."/>
            <person name="Sattley W.M."/>
        </authorList>
    </citation>
    <scope>NUCLEOTIDE SEQUENCE [LARGE SCALE GENOMIC DNA]</scope>
    <source>
        <strain evidence="2">HH</strain>
    </source>
</reference>
<gene>
    <name evidence="1" type="ORF">FTV88_2874</name>
</gene>
<accession>A0A5Q2N4V1</accession>
<proteinExistence type="predicted"/>
<keyword evidence="2" id="KW-1185">Reference proteome</keyword>
<dbReference type="EMBL" id="CP045875">
    <property type="protein sequence ID" value="QGG48963.1"/>
    <property type="molecule type" value="Genomic_DNA"/>
</dbReference>
<name>A0A5Q2N4V1_9FIRM</name>
<dbReference type="AlphaFoldDB" id="A0A5Q2N4V1"/>
<evidence type="ECO:0000313" key="1">
    <source>
        <dbReference type="EMBL" id="QGG48963.1"/>
    </source>
</evidence>
<protein>
    <submittedName>
        <fullName evidence="1">Uncharacterized protein</fullName>
    </submittedName>
</protein>
<dbReference type="KEGG" id="hcv:FTV88_2874"/>
<evidence type="ECO:0000313" key="2">
    <source>
        <dbReference type="Proteomes" id="UP000366051"/>
    </source>
</evidence>
<dbReference type="Proteomes" id="UP000366051">
    <property type="component" value="Chromosome"/>
</dbReference>